<gene>
    <name evidence="5" type="ORF">Lwal_0792</name>
</gene>
<accession>A0A0W1ALT1</accession>
<dbReference type="EMBL" id="LNZB01000015">
    <property type="protein sequence ID" value="KTD82315.1"/>
    <property type="molecule type" value="Genomic_DNA"/>
</dbReference>
<dbReference type="SMART" id="SM00347">
    <property type="entry name" value="HTH_MARR"/>
    <property type="match status" value="1"/>
</dbReference>
<dbReference type="InterPro" id="IPR023187">
    <property type="entry name" value="Tscrpt_reg_MarR-type_CS"/>
</dbReference>
<keyword evidence="3" id="KW-0804">Transcription</keyword>
<dbReference type="RefSeq" id="WP_058479611.1">
    <property type="nucleotide sequence ID" value="NZ_CAAAIQ010000006.1"/>
</dbReference>
<dbReference type="PROSITE" id="PS01117">
    <property type="entry name" value="HTH_MARR_1"/>
    <property type="match status" value="1"/>
</dbReference>
<dbReference type="PRINTS" id="PR00598">
    <property type="entry name" value="HTHMARR"/>
</dbReference>
<evidence type="ECO:0000256" key="1">
    <source>
        <dbReference type="ARBA" id="ARBA00023015"/>
    </source>
</evidence>
<dbReference type="GO" id="GO:0003700">
    <property type="term" value="F:DNA-binding transcription factor activity"/>
    <property type="evidence" value="ECO:0007669"/>
    <property type="project" value="InterPro"/>
</dbReference>
<evidence type="ECO:0000259" key="4">
    <source>
        <dbReference type="PROSITE" id="PS50995"/>
    </source>
</evidence>
<dbReference type="PANTHER" id="PTHR42756">
    <property type="entry name" value="TRANSCRIPTIONAL REGULATOR, MARR"/>
    <property type="match status" value="1"/>
</dbReference>
<dbReference type="InterPro" id="IPR036388">
    <property type="entry name" value="WH-like_DNA-bd_sf"/>
</dbReference>
<keyword evidence="2" id="KW-0238">DNA-binding</keyword>
<evidence type="ECO:0000256" key="2">
    <source>
        <dbReference type="ARBA" id="ARBA00023125"/>
    </source>
</evidence>
<dbReference type="InterPro" id="IPR036390">
    <property type="entry name" value="WH_DNA-bd_sf"/>
</dbReference>
<protein>
    <submittedName>
        <fullName evidence="5">MarR family transporter transcriptional regulator</fullName>
    </submittedName>
</protein>
<dbReference type="PROSITE" id="PS50995">
    <property type="entry name" value="HTH_MARR_2"/>
    <property type="match status" value="1"/>
</dbReference>
<evidence type="ECO:0000313" key="6">
    <source>
        <dbReference type="Proteomes" id="UP000054729"/>
    </source>
</evidence>
<dbReference type="Pfam" id="PF01047">
    <property type="entry name" value="MarR"/>
    <property type="match status" value="1"/>
</dbReference>
<dbReference type="PATRIC" id="fig|66969.6.peg.864"/>
<dbReference type="Gene3D" id="1.10.10.10">
    <property type="entry name" value="Winged helix-like DNA-binding domain superfamily/Winged helix DNA-binding domain"/>
    <property type="match status" value="1"/>
</dbReference>
<dbReference type="InterPro" id="IPR000835">
    <property type="entry name" value="HTH_MarR-typ"/>
</dbReference>
<dbReference type="STRING" id="66969.Lwal_0792"/>
<name>A0A0W1ALT1_9GAMM</name>
<reference evidence="5 6" key="1">
    <citation type="submission" date="2015-11" db="EMBL/GenBank/DDBJ databases">
        <title>Genomic analysis of 38 Legionella species identifies large and diverse effector repertoires.</title>
        <authorList>
            <person name="Burstein D."/>
            <person name="Amaro F."/>
            <person name="Zusman T."/>
            <person name="Lifshitz Z."/>
            <person name="Cohen O."/>
            <person name="Gilbert J.A."/>
            <person name="Pupko T."/>
            <person name="Shuman H.A."/>
            <person name="Segal G."/>
        </authorList>
    </citation>
    <scope>NUCLEOTIDE SEQUENCE [LARGE SCALE GENOMIC DNA]</scope>
    <source>
        <strain evidence="5 6">ATCC 51914</strain>
    </source>
</reference>
<dbReference type="GO" id="GO:0003677">
    <property type="term" value="F:DNA binding"/>
    <property type="evidence" value="ECO:0007669"/>
    <property type="project" value="UniProtKB-KW"/>
</dbReference>
<dbReference type="PANTHER" id="PTHR42756:SF1">
    <property type="entry name" value="TRANSCRIPTIONAL REPRESSOR OF EMRAB OPERON"/>
    <property type="match status" value="1"/>
</dbReference>
<keyword evidence="6" id="KW-1185">Reference proteome</keyword>
<sequence length="146" mass="16937">MYLSTLLKRTNRLLVKRANEIIKPLGLNHAYTFILMELYNQDGLMQSELVQLIDVEQPTLVRTLDRMERDGLITRNPSPSDRRSMNIYLTAKAQNLQFNLDQSAKQLNKEVLKGFTNQDVVQLSNYLCRISDNLKISSGNNELRYM</sequence>
<evidence type="ECO:0000313" key="5">
    <source>
        <dbReference type="EMBL" id="KTD82315.1"/>
    </source>
</evidence>
<proteinExistence type="predicted"/>
<comment type="caution">
    <text evidence="5">The sequence shown here is derived from an EMBL/GenBank/DDBJ whole genome shotgun (WGS) entry which is preliminary data.</text>
</comment>
<feature type="domain" description="HTH marR-type" evidence="4">
    <location>
        <begin position="1"/>
        <end position="132"/>
    </location>
</feature>
<dbReference type="Proteomes" id="UP000054729">
    <property type="component" value="Unassembled WGS sequence"/>
</dbReference>
<organism evidence="5 6">
    <name type="scientific">Legionella waltersii</name>
    <dbReference type="NCBI Taxonomy" id="66969"/>
    <lineage>
        <taxon>Bacteria</taxon>
        <taxon>Pseudomonadati</taxon>
        <taxon>Pseudomonadota</taxon>
        <taxon>Gammaproteobacteria</taxon>
        <taxon>Legionellales</taxon>
        <taxon>Legionellaceae</taxon>
        <taxon>Legionella</taxon>
    </lineage>
</organism>
<keyword evidence="1" id="KW-0805">Transcription regulation</keyword>
<evidence type="ECO:0000256" key="3">
    <source>
        <dbReference type="ARBA" id="ARBA00023163"/>
    </source>
</evidence>
<dbReference type="AlphaFoldDB" id="A0A0W1ALT1"/>
<dbReference type="SUPFAM" id="SSF46785">
    <property type="entry name" value="Winged helix' DNA-binding domain"/>
    <property type="match status" value="1"/>
</dbReference>
<dbReference type="OrthoDB" id="32523at2"/>